<evidence type="ECO:0000256" key="1">
    <source>
        <dbReference type="ARBA" id="ARBA00001966"/>
    </source>
</evidence>
<feature type="domain" description="Radical SAM core" evidence="11">
    <location>
        <begin position="2"/>
        <end position="238"/>
    </location>
</feature>
<evidence type="ECO:0000259" key="11">
    <source>
        <dbReference type="PROSITE" id="PS51918"/>
    </source>
</evidence>
<evidence type="ECO:0000256" key="4">
    <source>
        <dbReference type="ARBA" id="ARBA00022617"/>
    </source>
</evidence>
<dbReference type="PATRIC" id="fig|54398.3.peg.401"/>
<dbReference type="InterPro" id="IPR006638">
    <property type="entry name" value="Elp3/MiaA/NifB-like_rSAM"/>
</dbReference>
<evidence type="ECO:0000313" key="13">
    <source>
        <dbReference type="Proteomes" id="UP000051634"/>
    </source>
</evidence>
<proteinExistence type="inferred from homology"/>
<sequence length="383" mass="42551">MIDSLPPLSLYIHIPWCVRKCPYCDFNSHQVREALDEPPYIDALLADLEQDMKQTSGRPLHSIFIGGGTPSLFSPGSIAALLAGVMARVETEPELEITLEANPGTLEADNFSGYRDAGVNRLSVGVQSFDTARLQALGRIHDPDQAMLAVERARQAGFSRINLDLMFGLPGQTLASAAEDLSIALQLDPGHISYYQLTLEPNTHFHQFPPALPDDELIWEIHSQGQTRLAEAGYLQYEISAYARPGERCRHNLNYWCFGDYIGIGAGAHGKLTLADGKILRNWKQRHPQAYLVAACGAGAVQGERWLERDDRLLEFMMNALRLNEGFSLSQFETRSGLSRRQLDEALATAQARELLLRSGEQIRPSVRGHAFLNDLLAIFTPQ</sequence>
<evidence type="ECO:0000256" key="3">
    <source>
        <dbReference type="ARBA" id="ARBA00017228"/>
    </source>
</evidence>
<dbReference type="EMBL" id="LDXT01000094">
    <property type="protein sequence ID" value="KRT54057.1"/>
    <property type="molecule type" value="Genomic_DNA"/>
</dbReference>
<comment type="function">
    <text evidence="10">Probably acts as a heme chaperone, transferring heme to an unknown acceptor. Binds one molecule of heme per monomer, possibly covalently. Binds 1 [4Fe-4S] cluster. The cluster is coordinated with 3 cysteines and an exchangeable S-adenosyl-L-methionine.</text>
</comment>
<dbReference type="Proteomes" id="UP000051634">
    <property type="component" value="Unassembled WGS sequence"/>
</dbReference>
<dbReference type="GO" id="GO:0005737">
    <property type="term" value="C:cytoplasm"/>
    <property type="evidence" value="ECO:0007669"/>
    <property type="project" value="UniProtKB-SubCell"/>
</dbReference>
<organism evidence="12 13">
    <name type="scientific">endosymbiont of Ridgeia piscesae</name>
    <dbReference type="NCBI Taxonomy" id="54398"/>
    <lineage>
        <taxon>Bacteria</taxon>
        <taxon>Pseudomonadati</taxon>
        <taxon>Pseudomonadota</taxon>
        <taxon>Gammaproteobacteria</taxon>
        <taxon>sulfur-oxidizing symbionts</taxon>
    </lineage>
</organism>
<reference evidence="12 13" key="1">
    <citation type="submission" date="2015-11" db="EMBL/GenBank/DDBJ databases">
        <title>The genome of Candidatus Endoriftia persephone in Ridgeia piscesae and population structure of the North Eastern Pacific vestimentiferan symbionts.</title>
        <authorList>
            <person name="Perez M."/>
            <person name="Juniper K.S."/>
        </authorList>
    </citation>
    <scope>NUCLEOTIDE SEQUENCE [LARGE SCALE GENOMIC DNA]</scope>
    <source>
        <strain evidence="12">Ind11</strain>
    </source>
</reference>
<dbReference type="AlphaFoldDB" id="A0A0T5YU11"/>
<dbReference type="SUPFAM" id="SSF102114">
    <property type="entry name" value="Radical SAM enzymes"/>
    <property type="match status" value="1"/>
</dbReference>
<evidence type="ECO:0000256" key="7">
    <source>
        <dbReference type="ARBA" id="ARBA00023004"/>
    </source>
</evidence>
<keyword evidence="6 10" id="KW-0479">Metal-binding</keyword>
<keyword evidence="8 10" id="KW-0411">Iron-sulfur</keyword>
<dbReference type="Pfam" id="PF04055">
    <property type="entry name" value="Radical_SAM"/>
    <property type="match status" value="1"/>
</dbReference>
<dbReference type="Pfam" id="PF06969">
    <property type="entry name" value="HemN_C"/>
    <property type="match status" value="1"/>
</dbReference>
<gene>
    <name evidence="12" type="ORF">Ga0074115_102159</name>
</gene>
<dbReference type="InterPro" id="IPR007197">
    <property type="entry name" value="rSAM"/>
</dbReference>
<dbReference type="SMART" id="SM00729">
    <property type="entry name" value="Elp3"/>
    <property type="match status" value="1"/>
</dbReference>
<dbReference type="SFLD" id="SFLDF00288">
    <property type="entry name" value="HemN-like__clustered_with_nucl"/>
    <property type="match status" value="1"/>
</dbReference>
<dbReference type="Gene3D" id="3.20.20.70">
    <property type="entry name" value="Aldolase class I"/>
    <property type="match status" value="1"/>
</dbReference>
<dbReference type="InterPro" id="IPR058240">
    <property type="entry name" value="rSAM_sf"/>
</dbReference>
<evidence type="ECO:0000256" key="6">
    <source>
        <dbReference type="ARBA" id="ARBA00022723"/>
    </source>
</evidence>
<comment type="subcellular location">
    <subcellularLocation>
        <location evidence="10">Cytoplasm</location>
    </subcellularLocation>
</comment>
<name>A0A0T5YU11_9GAMM</name>
<evidence type="ECO:0000256" key="10">
    <source>
        <dbReference type="RuleBase" id="RU364116"/>
    </source>
</evidence>
<dbReference type="GO" id="GO:0004109">
    <property type="term" value="F:coproporphyrinogen oxidase activity"/>
    <property type="evidence" value="ECO:0007669"/>
    <property type="project" value="InterPro"/>
</dbReference>
<dbReference type="GO" id="GO:0006779">
    <property type="term" value="P:porphyrin-containing compound biosynthetic process"/>
    <property type="evidence" value="ECO:0007669"/>
    <property type="project" value="InterPro"/>
</dbReference>
<evidence type="ECO:0000256" key="2">
    <source>
        <dbReference type="ARBA" id="ARBA00006100"/>
    </source>
</evidence>
<dbReference type="InterPro" id="IPR034505">
    <property type="entry name" value="Coproporphyrinogen-III_oxidase"/>
</dbReference>
<accession>A0A0T5YU11</accession>
<dbReference type="SFLD" id="SFLDG01082">
    <property type="entry name" value="B12-binding_domain_containing"/>
    <property type="match status" value="1"/>
</dbReference>
<dbReference type="PANTHER" id="PTHR13932:SF5">
    <property type="entry name" value="RADICAL S-ADENOSYL METHIONINE DOMAIN-CONTAINING PROTEIN 1, MITOCHONDRIAL"/>
    <property type="match status" value="1"/>
</dbReference>
<dbReference type="OrthoDB" id="9808022at2"/>
<comment type="caution">
    <text evidence="12">The sequence shown here is derived from an EMBL/GenBank/DDBJ whole genome shotgun (WGS) entry which is preliminary data.</text>
</comment>
<keyword evidence="4 10" id="KW-0349">Heme</keyword>
<keyword evidence="13" id="KW-1185">Reference proteome</keyword>
<dbReference type="InterPro" id="IPR010723">
    <property type="entry name" value="HemN_C"/>
</dbReference>
<keyword evidence="10" id="KW-0004">4Fe-4S</keyword>
<dbReference type="InterPro" id="IPR004559">
    <property type="entry name" value="HemW-like"/>
</dbReference>
<dbReference type="GO" id="GO:0051539">
    <property type="term" value="F:4 iron, 4 sulfur cluster binding"/>
    <property type="evidence" value="ECO:0007669"/>
    <property type="project" value="UniProtKB-UniRule"/>
</dbReference>
<protein>
    <recommendedName>
        <fullName evidence="3 10">Heme chaperone HemW</fullName>
    </recommendedName>
</protein>
<dbReference type="GO" id="GO:0046872">
    <property type="term" value="F:metal ion binding"/>
    <property type="evidence" value="ECO:0007669"/>
    <property type="project" value="UniProtKB-UniRule"/>
</dbReference>
<comment type="cofactor">
    <cofactor evidence="1">
        <name>[4Fe-4S] cluster</name>
        <dbReference type="ChEBI" id="CHEBI:49883"/>
    </cofactor>
</comment>
<evidence type="ECO:0000313" key="12">
    <source>
        <dbReference type="EMBL" id="KRT54057.1"/>
    </source>
</evidence>
<keyword evidence="10" id="KW-0963">Cytoplasm</keyword>
<evidence type="ECO:0000256" key="8">
    <source>
        <dbReference type="ARBA" id="ARBA00023014"/>
    </source>
</evidence>
<dbReference type="CDD" id="cd01335">
    <property type="entry name" value="Radical_SAM"/>
    <property type="match status" value="1"/>
</dbReference>
<dbReference type="SFLD" id="SFLDF00562">
    <property type="entry name" value="HemN-like__clustered_with_heat"/>
    <property type="match status" value="1"/>
</dbReference>
<keyword evidence="7 10" id="KW-0408">Iron</keyword>
<evidence type="ECO:0000256" key="5">
    <source>
        <dbReference type="ARBA" id="ARBA00022691"/>
    </source>
</evidence>
<keyword evidence="9 10" id="KW-0143">Chaperone</keyword>
<keyword evidence="5 10" id="KW-0949">S-adenosyl-L-methionine</keyword>
<dbReference type="PANTHER" id="PTHR13932">
    <property type="entry name" value="COPROPORPHYRINIGEN III OXIDASE"/>
    <property type="match status" value="1"/>
</dbReference>
<dbReference type="PROSITE" id="PS51918">
    <property type="entry name" value="RADICAL_SAM"/>
    <property type="match status" value="1"/>
</dbReference>
<dbReference type="RefSeq" id="WP_060528165.1">
    <property type="nucleotide sequence ID" value="NZ_KQ557116.1"/>
</dbReference>
<dbReference type="SFLD" id="SFLDG01065">
    <property type="entry name" value="anaerobic_coproporphyrinogen-I"/>
    <property type="match status" value="1"/>
</dbReference>
<dbReference type="InterPro" id="IPR013785">
    <property type="entry name" value="Aldolase_TIM"/>
</dbReference>
<dbReference type="NCBIfam" id="TIGR00539">
    <property type="entry name" value="hemN_rel"/>
    <property type="match status" value="1"/>
</dbReference>
<comment type="similarity">
    <text evidence="2">Belongs to the anaerobic coproporphyrinogen-III oxidase family. HemW subfamily.</text>
</comment>
<dbReference type="SFLD" id="SFLDS00029">
    <property type="entry name" value="Radical_SAM"/>
    <property type="match status" value="1"/>
</dbReference>
<evidence type="ECO:0000256" key="9">
    <source>
        <dbReference type="ARBA" id="ARBA00023186"/>
    </source>
</evidence>